<reference evidence="2 3" key="1">
    <citation type="submission" date="2015-03" db="EMBL/GenBank/DDBJ databases">
        <authorList>
            <consortium name="Pathogen Informatics"/>
        </authorList>
    </citation>
    <scope>NUCLEOTIDE SEQUENCE [LARGE SCALE GENOMIC DNA]</scope>
    <source>
        <strain evidence="2 3">G09901357</strain>
    </source>
</reference>
<protein>
    <submittedName>
        <fullName evidence="2">Uncharacterized protein</fullName>
    </submittedName>
</protein>
<gene>
    <name evidence="2" type="ORF">ERS007681_04465</name>
</gene>
<feature type="region of interest" description="Disordered" evidence="1">
    <location>
        <begin position="130"/>
        <end position="149"/>
    </location>
</feature>
<dbReference type="Proteomes" id="UP000048289">
    <property type="component" value="Unassembled WGS sequence"/>
</dbReference>
<dbReference type="EMBL" id="CFOE01001100">
    <property type="protein sequence ID" value="CFE48151.1"/>
    <property type="molecule type" value="Genomic_DNA"/>
</dbReference>
<sequence length="183" mass="19071">MAHHGPGVDAGDPDDALADEFVFQRAGGAPVGRARRRVAHRVTGDPDPLPSAFGVLAVPAGVADLRRGGHHDLTVIAGIGQRLLITGHAGGKHGLPERLSGRAERPAGEHPAVFEDQYGFAQTGSSSHSWYSSRLSARNPTSISVPDGSRQRIASIPMPATTLPATPRSMRMAAIDSVGIQIG</sequence>
<name>A0A654TK41_MYCTX</name>
<dbReference type="AlphaFoldDB" id="A0A654TK41"/>
<proteinExistence type="predicted"/>
<evidence type="ECO:0000313" key="2">
    <source>
        <dbReference type="EMBL" id="CFE48151.1"/>
    </source>
</evidence>
<organism evidence="2 3">
    <name type="scientific">Mycobacterium tuberculosis</name>
    <dbReference type="NCBI Taxonomy" id="1773"/>
    <lineage>
        <taxon>Bacteria</taxon>
        <taxon>Bacillati</taxon>
        <taxon>Actinomycetota</taxon>
        <taxon>Actinomycetes</taxon>
        <taxon>Mycobacteriales</taxon>
        <taxon>Mycobacteriaceae</taxon>
        <taxon>Mycobacterium</taxon>
        <taxon>Mycobacterium tuberculosis complex</taxon>
    </lineage>
</organism>
<accession>A0A654TK41</accession>
<evidence type="ECO:0000313" key="3">
    <source>
        <dbReference type="Proteomes" id="UP000048289"/>
    </source>
</evidence>
<evidence type="ECO:0000256" key="1">
    <source>
        <dbReference type="SAM" id="MobiDB-lite"/>
    </source>
</evidence>